<dbReference type="GO" id="GO:0003676">
    <property type="term" value="F:nucleic acid binding"/>
    <property type="evidence" value="ECO:0007669"/>
    <property type="project" value="InterPro"/>
</dbReference>
<dbReference type="PANTHER" id="PTHR47618:SF1">
    <property type="entry name" value="BIFUNCTIONAL OLIGORIBONUCLEASE AND PAP PHOSPHATASE NRNA"/>
    <property type="match status" value="1"/>
</dbReference>
<dbReference type="eggNOG" id="COG0618">
    <property type="taxonomic scope" value="Bacteria"/>
</dbReference>
<name>C9LRE7_9FIRM</name>
<dbReference type="Gene3D" id="3.90.1640.10">
    <property type="entry name" value="inorganic pyrophosphatase (n-terminal core)"/>
    <property type="match status" value="1"/>
</dbReference>
<evidence type="ECO:0000259" key="2">
    <source>
        <dbReference type="Pfam" id="PF02272"/>
    </source>
</evidence>
<keyword evidence="4" id="KW-1185">Reference proteome</keyword>
<accession>C9LRE7</accession>
<organism evidence="3 4">
    <name type="scientific">Dialister invisus DSM 15470</name>
    <dbReference type="NCBI Taxonomy" id="592028"/>
    <lineage>
        <taxon>Bacteria</taxon>
        <taxon>Bacillati</taxon>
        <taxon>Bacillota</taxon>
        <taxon>Negativicutes</taxon>
        <taxon>Veillonellales</taxon>
        <taxon>Veillonellaceae</taxon>
        <taxon>Dialister</taxon>
    </lineage>
</organism>
<sequence>MAMGIKIGQAKEIEMEEAVAFLHEHDHFLLAGHEHPDGDDVGSLCALYNVLVSMGKTADMILPDPVPSAFTLVKSSAKVLMEIPEDGTYDAMVFTDLANISRGGDFNFPDVPSLCIDHHQTNEKYTDYLYLKYKYAATAEMLAEMFFAMGLKLDRDTCNALYMGIGTDSGFFKFSCTSEHTLLMASRLVKMGADPSYISNKLDEKTEEAMKCYKLVADTVHSYKDGKIVVAYMNKEAMALDGENSDYYASIPRCIKGAEIAALFKYKEQDEYRVSLRSLNYANVADLAAEFGGGGHWKASGCTMNGTLSDCERVFVEKAEKYL</sequence>
<dbReference type="InterPro" id="IPR051319">
    <property type="entry name" value="Oligoribo/pAp-PDE_c-di-AMP_PDE"/>
</dbReference>
<evidence type="ECO:0000313" key="4">
    <source>
        <dbReference type="Proteomes" id="UP000004736"/>
    </source>
</evidence>
<dbReference type="InterPro" id="IPR001667">
    <property type="entry name" value="DDH_dom"/>
</dbReference>
<dbReference type="InterPro" id="IPR038763">
    <property type="entry name" value="DHH_sf"/>
</dbReference>
<feature type="domain" description="DHHA1" evidence="2">
    <location>
        <begin position="227"/>
        <end position="322"/>
    </location>
</feature>
<dbReference type="Pfam" id="PF02272">
    <property type="entry name" value="DHHA1"/>
    <property type="match status" value="1"/>
</dbReference>
<gene>
    <name evidence="3" type="ORF">GCWU000321_00421</name>
</gene>
<dbReference type="EMBL" id="ACIM02000001">
    <property type="protein sequence ID" value="EEW96476.1"/>
    <property type="molecule type" value="Genomic_DNA"/>
</dbReference>
<comment type="caution">
    <text evidence="3">The sequence shown here is derived from an EMBL/GenBank/DDBJ whole genome shotgun (WGS) entry which is preliminary data.</text>
</comment>
<evidence type="ECO:0000313" key="3">
    <source>
        <dbReference type="EMBL" id="EEW96476.1"/>
    </source>
</evidence>
<evidence type="ECO:0000259" key="1">
    <source>
        <dbReference type="Pfam" id="PF01368"/>
    </source>
</evidence>
<dbReference type="PANTHER" id="PTHR47618">
    <property type="entry name" value="BIFUNCTIONAL OLIGORIBONUCLEASE AND PAP PHOSPHATASE NRNA"/>
    <property type="match status" value="1"/>
</dbReference>
<dbReference type="STRING" id="592028.GCWU000321_00421"/>
<reference evidence="3" key="1">
    <citation type="submission" date="2009-09" db="EMBL/GenBank/DDBJ databases">
        <authorList>
            <person name="Weinstock G."/>
            <person name="Sodergren E."/>
            <person name="Clifton S."/>
            <person name="Fulton L."/>
            <person name="Fulton B."/>
            <person name="Courtney L."/>
            <person name="Fronick C."/>
            <person name="Harrison M."/>
            <person name="Strong C."/>
            <person name="Farmer C."/>
            <person name="Delahaunty K."/>
            <person name="Markovic C."/>
            <person name="Hall O."/>
            <person name="Minx P."/>
            <person name="Tomlinson C."/>
            <person name="Mitreva M."/>
            <person name="Nelson J."/>
            <person name="Hou S."/>
            <person name="Wollam A."/>
            <person name="Pepin K.H."/>
            <person name="Johnson M."/>
            <person name="Bhonagiri V."/>
            <person name="Nash W.E."/>
            <person name="Warren W."/>
            <person name="Chinwalla A."/>
            <person name="Mardis E.R."/>
            <person name="Wilson R.K."/>
        </authorList>
    </citation>
    <scope>NUCLEOTIDE SEQUENCE [LARGE SCALE GENOMIC DNA]</scope>
    <source>
        <strain evidence="3">DSM 15470</strain>
    </source>
</reference>
<dbReference type="Pfam" id="PF01368">
    <property type="entry name" value="DHH"/>
    <property type="match status" value="1"/>
</dbReference>
<proteinExistence type="predicted"/>
<protein>
    <submittedName>
        <fullName evidence="3">DHHA1 domain protein</fullName>
    </submittedName>
</protein>
<dbReference type="AlphaFoldDB" id="C9LRE7"/>
<dbReference type="InterPro" id="IPR003156">
    <property type="entry name" value="DHHA1_dom"/>
</dbReference>
<dbReference type="SUPFAM" id="SSF64182">
    <property type="entry name" value="DHH phosphoesterases"/>
    <property type="match status" value="1"/>
</dbReference>
<dbReference type="Gene3D" id="3.10.310.30">
    <property type="match status" value="1"/>
</dbReference>
<dbReference type="Proteomes" id="UP000004736">
    <property type="component" value="Unassembled WGS sequence"/>
</dbReference>
<feature type="domain" description="DDH" evidence="1">
    <location>
        <begin position="29"/>
        <end position="165"/>
    </location>
</feature>
<dbReference type="HOGENOM" id="CLU_039720_0_0_9"/>